<protein>
    <submittedName>
        <fullName evidence="2">Uncharacterized protein</fullName>
    </submittedName>
</protein>
<sequence length="889" mass="96823">MPSQNKTQYVGLNQWQGNEYPMREDYNEDNRKTEAKIKENADSISALREDFDSEVVERPGPATIILTTWDKQVQSIMAKVASGLNFELNGNMVVNVTGNEGNCESLTNFETGISTIALDATIKVFGSNSVVATATGVSGTSFSARLKTGFAKIDPTKYYLVSMYGRVIDATDWKLMALRGSATTSMASATSATNTAFARQGVKLSPTDLVGETSIRPTIWGTSAGVGTRVACDGIMVNEITADEYNNMTVDQLLAKYPYINSAQPTLNPVVDIVQGKNLFDKNDYILASIDSVSGVISYANNRLATGFMPVKPNTSYCANGYGDRNIFYFYDKDKNFLSSITSTSAITPTNCRYMRFYATQANNVENIRNSLQLEEGTVATAYEPFRGTKTIAPCMLGKIGTYVDKLVYKDGVFKKIKRTEKLILDGGLGWEFSNDYTGFKRIRLTNPNNIITGIAGNIMAKYDGKILVESAEHTTKADIFQSSSGGYLYISVADTDTGWGESYTPTADEIKAFFMGWTMYDGSVGAQNVYNGTGTKAWAKLYTGVGTPSFVSARNITIVSGSGTTTMPTQPHDSYTPYTLYYALAQPVEEIINIPSICELPMLSEGVNTIAISSGLVYERANPVLNSGYYHINYAGLIPAQLKNKPKNILKVIRVKDGVMTDDTQNWIFLYVSSAYGGIVRCYIEQAAFEDTARVGNEYWVLYEVLPEEYNCQVSDGSGTHADNLRTALEGAQETVKNLQKQAVRQIGDTPQRFANHLSDTTAHANKADKVVPELLTLSTFASGFSGSINYDKNELGLVTLRLQVTKDSDFVAGAVHTIATLPIGYRPNVAHACSAVVRTTGGGLIKDAYGEIVIGNSGVLSFRGIPSGVFTNGRILFDNTIAYTARG</sequence>
<reference evidence="2 3" key="1">
    <citation type="submission" date="2020-08" db="EMBL/GenBank/DDBJ databases">
        <title>Genomic Encyclopedia of Type Strains, Phase IV (KMG-IV): sequencing the most valuable type-strain genomes for metagenomic binning, comparative biology and taxonomic classification.</title>
        <authorList>
            <person name="Goeker M."/>
        </authorList>
    </citation>
    <scope>NUCLEOTIDE SEQUENCE [LARGE SCALE GENOMIC DNA]</scope>
    <source>
        <strain evidence="2 3">DSM 103526</strain>
    </source>
</reference>
<evidence type="ECO:0000313" key="3">
    <source>
        <dbReference type="Proteomes" id="UP000579281"/>
    </source>
</evidence>
<dbReference type="RefSeq" id="WP_184312666.1">
    <property type="nucleotide sequence ID" value="NZ_JACHEN010000034.1"/>
</dbReference>
<evidence type="ECO:0000313" key="2">
    <source>
        <dbReference type="EMBL" id="MBB6218173.1"/>
    </source>
</evidence>
<organism evidence="2 3">
    <name type="scientific">Anaerosolibacter carboniphilus</name>
    <dbReference type="NCBI Taxonomy" id="1417629"/>
    <lineage>
        <taxon>Bacteria</taxon>
        <taxon>Bacillati</taxon>
        <taxon>Bacillota</taxon>
        <taxon>Clostridia</taxon>
        <taxon>Peptostreptococcales</taxon>
        <taxon>Thermotaleaceae</taxon>
        <taxon>Anaerosolibacter</taxon>
    </lineage>
</organism>
<dbReference type="EMBL" id="JACHEN010000034">
    <property type="protein sequence ID" value="MBB6218173.1"/>
    <property type="molecule type" value="Genomic_DNA"/>
</dbReference>
<comment type="caution">
    <text evidence="2">The sequence shown here is derived from an EMBL/GenBank/DDBJ whole genome shotgun (WGS) entry which is preliminary data.</text>
</comment>
<dbReference type="Proteomes" id="UP000579281">
    <property type="component" value="Unassembled WGS sequence"/>
</dbReference>
<proteinExistence type="predicted"/>
<feature type="coiled-coil region" evidence="1">
    <location>
        <begin position="723"/>
        <end position="750"/>
    </location>
</feature>
<keyword evidence="1" id="KW-0175">Coiled coil</keyword>
<dbReference type="AlphaFoldDB" id="A0A841KXV1"/>
<keyword evidence="3" id="KW-1185">Reference proteome</keyword>
<gene>
    <name evidence="2" type="ORF">HNQ80_004313</name>
</gene>
<accession>A0A841KXV1</accession>
<evidence type="ECO:0000256" key="1">
    <source>
        <dbReference type="SAM" id="Coils"/>
    </source>
</evidence>
<name>A0A841KXV1_9FIRM</name>